<dbReference type="Gene3D" id="3.40.605.10">
    <property type="entry name" value="Aldehyde Dehydrogenase, Chain A, domain 1"/>
    <property type="match status" value="1"/>
</dbReference>
<gene>
    <name evidence="3" type="ORF">FE374_14575</name>
</gene>
<dbReference type="PANTHER" id="PTHR43866">
    <property type="entry name" value="MALONATE-SEMIALDEHYDE DEHYDROGENASE"/>
    <property type="match status" value="1"/>
</dbReference>
<dbReference type="GO" id="GO:0006574">
    <property type="term" value="P:L-valine catabolic process"/>
    <property type="evidence" value="ECO:0007669"/>
    <property type="project" value="TreeGrafter"/>
</dbReference>
<evidence type="ECO:0000259" key="2">
    <source>
        <dbReference type="Pfam" id="PF00171"/>
    </source>
</evidence>
<dbReference type="InterPro" id="IPR016162">
    <property type="entry name" value="Ald_DH_N"/>
</dbReference>
<dbReference type="InterPro" id="IPR016161">
    <property type="entry name" value="Ald_DH/histidinol_DH"/>
</dbReference>
<reference evidence="3 4" key="1">
    <citation type="submission" date="2019-05" db="EMBL/GenBank/DDBJ databases">
        <title>Georgenia *** sp. nov., and Georgenia *** sp. nov., isolated from the intestinal contents of plateau pika (Ochotona curzoniae) in the Qinghai-Tibet plateau of China.</title>
        <authorList>
            <person name="Tian Z."/>
        </authorList>
    </citation>
    <scope>NUCLEOTIDE SEQUENCE [LARGE SCALE GENOMIC DNA]</scope>
    <source>
        <strain evidence="3 4">Z443</strain>
    </source>
</reference>
<dbReference type="KEGG" id="gyu:FE374_14575"/>
<feature type="domain" description="Aldehyde dehydrogenase" evidence="2">
    <location>
        <begin position="22"/>
        <end position="480"/>
    </location>
</feature>
<dbReference type="FunFam" id="3.40.309.10:FF:000002">
    <property type="entry name" value="Methylmalonate-semialdehyde dehydrogenase (Acylating)"/>
    <property type="match status" value="1"/>
</dbReference>
<sequence>MTVLTLPAVAASIIGDEEITDAAETLEVTNPADGSTIGRVPLADAALVEHAVATAAAAFPAWAATPATTRARLLLALGAALEERSPELAELISLDNGKTLADARAELARAREHLEAAATAPALLAGDTTMDVLPGLDAAMVREPIGVCAVVAPFNFPIMTGLIYWSWALACGNTVIIKASEQAPYAATRLARIAREVGFPPGVINVVHGARAAVEALCDSPGVAAISLVGSSATAQAVYARASATGKRVHAAGGARNPLVVLPDAPLEGTADAIVTSAYTMAGQRCLSASIVVTVGGRHAELVDLVAERTRRLVVGPGYDAATQVPPLISGHAVEALERTVAEAIAAGATAVVDGRHPDAPAGGYYHGPTLLDGVAPDSDLLARESFGPLVSVTHADDLTGALEIVNSSPFGNAASIFTGSGAAARRFSREAQVGNVGVNVGVAAPTAHVGFGGRRRSFYGTIHSQGRHAVEFYTDIKAVLTRWP</sequence>
<organism evidence="3 4">
    <name type="scientific">Georgenia yuyongxinii</name>
    <dbReference type="NCBI Taxonomy" id="2589797"/>
    <lineage>
        <taxon>Bacteria</taxon>
        <taxon>Bacillati</taxon>
        <taxon>Actinomycetota</taxon>
        <taxon>Actinomycetes</taxon>
        <taxon>Micrococcales</taxon>
        <taxon>Bogoriellaceae</taxon>
        <taxon>Georgenia</taxon>
    </lineage>
</organism>
<dbReference type="AlphaFoldDB" id="A0A5B8C936"/>
<evidence type="ECO:0000313" key="3">
    <source>
        <dbReference type="EMBL" id="QDC25672.1"/>
    </source>
</evidence>
<dbReference type="Pfam" id="PF00171">
    <property type="entry name" value="Aldedh"/>
    <property type="match status" value="1"/>
</dbReference>
<dbReference type="EMBL" id="CP040915">
    <property type="protein sequence ID" value="QDC25672.1"/>
    <property type="molecule type" value="Genomic_DNA"/>
</dbReference>
<name>A0A5B8C936_9MICO</name>
<protein>
    <submittedName>
        <fullName evidence="3">Aldehyde dehydrogenase family protein</fullName>
    </submittedName>
</protein>
<dbReference type="RefSeq" id="WP_139929922.1">
    <property type="nucleotide sequence ID" value="NZ_CP040915.1"/>
</dbReference>
<evidence type="ECO:0000313" key="4">
    <source>
        <dbReference type="Proteomes" id="UP000314616"/>
    </source>
</evidence>
<keyword evidence="1" id="KW-0560">Oxidoreductase</keyword>
<dbReference type="Proteomes" id="UP000314616">
    <property type="component" value="Chromosome"/>
</dbReference>
<dbReference type="SUPFAM" id="SSF53720">
    <property type="entry name" value="ALDH-like"/>
    <property type="match status" value="1"/>
</dbReference>
<dbReference type="GO" id="GO:0004491">
    <property type="term" value="F:methylmalonate-semialdehyde dehydrogenase (acylating, NAD) activity"/>
    <property type="evidence" value="ECO:0007669"/>
    <property type="project" value="InterPro"/>
</dbReference>
<dbReference type="GO" id="GO:0006210">
    <property type="term" value="P:thymine catabolic process"/>
    <property type="evidence" value="ECO:0007669"/>
    <property type="project" value="TreeGrafter"/>
</dbReference>
<dbReference type="OrthoDB" id="6882680at2"/>
<accession>A0A5B8C936</accession>
<proteinExistence type="predicted"/>
<evidence type="ECO:0000256" key="1">
    <source>
        <dbReference type="ARBA" id="ARBA00023002"/>
    </source>
</evidence>
<dbReference type="InterPro" id="IPR016163">
    <property type="entry name" value="Ald_DH_C"/>
</dbReference>
<dbReference type="Gene3D" id="3.40.309.10">
    <property type="entry name" value="Aldehyde Dehydrogenase, Chain A, domain 2"/>
    <property type="match status" value="1"/>
</dbReference>
<dbReference type="InterPro" id="IPR010061">
    <property type="entry name" value="MeMal-semiAld_DH"/>
</dbReference>
<dbReference type="PANTHER" id="PTHR43866:SF4">
    <property type="entry name" value="MALONATE-SEMIALDEHYDE DEHYDROGENASE"/>
    <property type="match status" value="1"/>
</dbReference>
<dbReference type="InterPro" id="IPR015590">
    <property type="entry name" value="Aldehyde_DH_dom"/>
</dbReference>